<dbReference type="GO" id="GO:0000978">
    <property type="term" value="F:RNA polymerase II cis-regulatory region sequence-specific DNA binding"/>
    <property type="evidence" value="ECO:0007669"/>
    <property type="project" value="TreeGrafter"/>
</dbReference>
<dbReference type="NCBIfam" id="TIGR01557">
    <property type="entry name" value="myb_SHAQKYF"/>
    <property type="match status" value="1"/>
</dbReference>
<evidence type="ECO:0000313" key="8">
    <source>
        <dbReference type="EMBL" id="EJK55834.1"/>
    </source>
</evidence>
<feature type="domain" description="HTH myb-type" evidence="7">
    <location>
        <begin position="148"/>
        <end position="199"/>
    </location>
</feature>
<dbReference type="GO" id="GO:0000981">
    <property type="term" value="F:DNA-binding transcription factor activity, RNA polymerase II-specific"/>
    <property type="evidence" value="ECO:0007669"/>
    <property type="project" value="TreeGrafter"/>
</dbReference>
<dbReference type="Pfam" id="PF00249">
    <property type="entry name" value="Myb_DNA-binding"/>
    <property type="match status" value="2"/>
</dbReference>
<evidence type="ECO:0000259" key="7">
    <source>
        <dbReference type="PROSITE" id="PS51294"/>
    </source>
</evidence>
<dbReference type="SMART" id="SM00717">
    <property type="entry name" value="SANT"/>
    <property type="match status" value="4"/>
</dbReference>
<dbReference type="PANTHER" id="PTHR45614">
    <property type="entry name" value="MYB PROTEIN-RELATED"/>
    <property type="match status" value="1"/>
</dbReference>
<proteinExistence type="predicted"/>
<dbReference type="EMBL" id="AGNL01033086">
    <property type="protein sequence ID" value="EJK55834.1"/>
    <property type="molecule type" value="Genomic_DNA"/>
</dbReference>
<reference evidence="8 9" key="1">
    <citation type="journal article" date="2012" name="Genome Biol.">
        <title>Genome and low-iron response of an oceanic diatom adapted to chronic iron limitation.</title>
        <authorList>
            <person name="Lommer M."/>
            <person name="Specht M."/>
            <person name="Roy A.S."/>
            <person name="Kraemer L."/>
            <person name="Andreson R."/>
            <person name="Gutowska M.A."/>
            <person name="Wolf J."/>
            <person name="Bergner S.V."/>
            <person name="Schilhabel M.B."/>
            <person name="Klostermeier U.C."/>
            <person name="Beiko R.G."/>
            <person name="Rosenstiel P."/>
            <person name="Hippler M."/>
            <person name="Laroche J."/>
        </authorList>
    </citation>
    <scope>NUCLEOTIDE SEQUENCE [LARGE SCALE GENOMIC DNA]</scope>
    <source>
        <strain evidence="8 9">CCMP1005</strain>
    </source>
</reference>
<dbReference type="InterPro" id="IPR050560">
    <property type="entry name" value="MYB_TF"/>
</dbReference>
<dbReference type="Pfam" id="PF13921">
    <property type="entry name" value="Myb_DNA-bind_6"/>
    <property type="match status" value="1"/>
</dbReference>
<name>K0RTX3_THAOC</name>
<evidence type="ECO:0000256" key="1">
    <source>
        <dbReference type="ARBA" id="ARBA00023015"/>
    </source>
</evidence>
<feature type="domain" description="Myb-like" evidence="5">
    <location>
        <begin position="46"/>
        <end position="96"/>
    </location>
</feature>
<feature type="compositionally biased region" description="Basic and acidic residues" evidence="4">
    <location>
        <begin position="290"/>
        <end position="302"/>
    </location>
</feature>
<dbReference type="OMA" id="HGNNWAE"/>
<feature type="domain" description="Myb-like" evidence="5">
    <location>
        <begin position="322"/>
        <end position="359"/>
    </location>
</feature>
<feature type="region of interest" description="Disordered" evidence="4">
    <location>
        <begin position="282"/>
        <end position="302"/>
    </location>
</feature>
<comment type="caution">
    <text evidence="8">The sequence shown here is derived from an EMBL/GenBank/DDBJ whole genome shotgun (WGS) entry which is preliminary data.</text>
</comment>
<dbReference type="PROSITE" id="PS50090">
    <property type="entry name" value="MYB_LIKE"/>
    <property type="match status" value="4"/>
</dbReference>
<keyword evidence="1" id="KW-0805">Transcription regulation</keyword>
<evidence type="ECO:0000313" key="9">
    <source>
        <dbReference type="Proteomes" id="UP000266841"/>
    </source>
</evidence>
<feature type="non-terminal residue" evidence="8">
    <location>
        <position position="364"/>
    </location>
</feature>
<dbReference type="InterPro" id="IPR006447">
    <property type="entry name" value="Myb_dom_plants"/>
</dbReference>
<dbReference type="PROSITE" id="PS51294">
    <property type="entry name" value="HTH_MYB"/>
    <property type="match status" value="4"/>
</dbReference>
<protein>
    <submittedName>
        <fullName evidence="8">Uncharacterized protein</fullName>
    </submittedName>
</protein>
<dbReference type="CDD" id="cd00167">
    <property type="entry name" value="SANT"/>
    <property type="match status" value="4"/>
</dbReference>
<dbReference type="InterPro" id="IPR009057">
    <property type="entry name" value="Homeodomain-like_sf"/>
</dbReference>
<feature type="domain" description="HTH myb-type" evidence="7">
    <location>
        <begin position="328"/>
        <end position="364"/>
    </location>
</feature>
<feature type="domain" description="SANT" evidence="6">
    <location>
        <begin position="330"/>
        <end position="364"/>
    </location>
</feature>
<dbReference type="eggNOG" id="KOG0724">
    <property type="taxonomic scope" value="Eukaryota"/>
</dbReference>
<evidence type="ECO:0000256" key="3">
    <source>
        <dbReference type="ARBA" id="ARBA00023242"/>
    </source>
</evidence>
<keyword evidence="3" id="KW-0539">Nucleus</keyword>
<evidence type="ECO:0000256" key="4">
    <source>
        <dbReference type="SAM" id="MobiDB-lite"/>
    </source>
</evidence>
<evidence type="ECO:0000259" key="5">
    <source>
        <dbReference type="PROSITE" id="PS50090"/>
    </source>
</evidence>
<dbReference type="InterPro" id="IPR017930">
    <property type="entry name" value="Myb_dom"/>
</dbReference>
<dbReference type="OrthoDB" id="118550at2759"/>
<evidence type="ECO:0000259" key="6">
    <source>
        <dbReference type="PROSITE" id="PS51293"/>
    </source>
</evidence>
<dbReference type="Proteomes" id="UP000266841">
    <property type="component" value="Unassembled WGS sequence"/>
</dbReference>
<feature type="domain" description="HTH myb-type" evidence="7">
    <location>
        <begin position="52"/>
        <end position="100"/>
    </location>
</feature>
<organism evidence="8 9">
    <name type="scientific">Thalassiosira oceanica</name>
    <name type="common">Marine diatom</name>
    <dbReference type="NCBI Taxonomy" id="159749"/>
    <lineage>
        <taxon>Eukaryota</taxon>
        <taxon>Sar</taxon>
        <taxon>Stramenopiles</taxon>
        <taxon>Ochrophyta</taxon>
        <taxon>Bacillariophyta</taxon>
        <taxon>Coscinodiscophyceae</taxon>
        <taxon>Thalassiosirophycidae</taxon>
        <taxon>Thalassiosirales</taxon>
        <taxon>Thalassiosiraceae</taxon>
        <taxon>Thalassiosira</taxon>
    </lineage>
</organism>
<feature type="domain" description="Myb-like" evidence="5">
    <location>
        <begin position="196"/>
        <end position="249"/>
    </location>
</feature>
<feature type="domain" description="SANT" evidence="6">
    <location>
        <begin position="49"/>
        <end position="100"/>
    </location>
</feature>
<feature type="region of interest" description="Disordered" evidence="4">
    <location>
        <begin position="1"/>
        <end position="47"/>
    </location>
</feature>
<keyword evidence="9" id="KW-1185">Reference proteome</keyword>
<sequence length="364" mass="40120">MPTATKLRIPSVPAPSTADGGAADPDNALRPDDDAPAGEATSSARQVKQNIGNWTAEEHRLFLEGLERHGNNWAEVATHVGSRTVDQIRSHAQKYFVKLADGSHAQWAFAEVAKQKDANPPAATRTTRGRTLKPVAKFGESKSNSFGWSAEEDERLTELVGGYQYGSGTIKWREIAAKMPGRDSTLCMSRWRDHLDTSYNKSPFTADEDHAIARFQADEEKAGNWAELAEDLPGGRTANQIKQRWTRVLSHRRWEKKGCRADSGGETGVNIKHQLVVHEKLRGTSSSEDTTAKARRLADESARAKSGVVVAGEATTSLVHRQAKQNIGTWTAEEHRLFLEGLERHGNNWAEVATHVGSRDFNPD</sequence>
<dbReference type="SUPFAM" id="SSF46689">
    <property type="entry name" value="Homeodomain-like"/>
    <property type="match status" value="3"/>
</dbReference>
<dbReference type="PANTHER" id="PTHR45614:SF25">
    <property type="entry name" value="MYB PROTEIN"/>
    <property type="match status" value="1"/>
</dbReference>
<dbReference type="Gene3D" id="1.10.10.60">
    <property type="entry name" value="Homeodomain-like"/>
    <property type="match status" value="4"/>
</dbReference>
<gene>
    <name evidence="8" type="ORF">THAOC_24385</name>
</gene>
<feature type="domain" description="Myb-like" evidence="5">
    <location>
        <begin position="148"/>
        <end position="195"/>
    </location>
</feature>
<dbReference type="GO" id="GO:0005634">
    <property type="term" value="C:nucleus"/>
    <property type="evidence" value="ECO:0007669"/>
    <property type="project" value="TreeGrafter"/>
</dbReference>
<dbReference type="AlphaFoldDB" id="K0RTX3"/>
<dbReference type="InterPro" id="IPR017884">
    <property type="entry name" value="SANT_dom"/>
</dbReference>
<feature type="domain" description="HTH myb-type" evidence="7">
    <location>
        <begin position="200"/>
        <end position="253"/>
    </location>
</feature>
<accession>K0RTX3</accession>
<dbReference type="eggNOG" id="KOG0048">
    <property type="taxonomic scope" value="Eukaryota"/>
</dbReference>
<dbReference type="PROSITE" id="PS51293">
    <property type="entry name" value="SANT"/>
    <property type="match status" value="2"/>
</dbReference>
<evidence type="ECO:0000256" key="2">
    <source>
        <dbReference type="ARBA" id="ARBA00023163"/>
    </source>
</evidence>
<dbReference type="InterPro" id="IPR001005">
    <property type="entry name" value="SANT/Myb"/>
</dbReference>
<keyword evidence="2" id="KW-0804">Transcription</keyword>